<sequence>MSQIMQITYQQLLRNKCLVNGQWLGNAHNPVFNPATGEQIGETPSLDQADIIAAVEAAEAAFPSWSARLAKDRAKIMRRWSDLLLEHIDDLALILTSEQGKPIAEARGEIVASAAQIEFFGEEAKRIYGTTIPSHVEGAHVIVNRQPIGVCAAITPWNFPASMIARKVAPALAAGCTVVCKPAPDTPLIALALAFLALEAGVPAGVLNLVTGDAKLIGNILTSHPAIRLVSFTGSTDVGKLLMSQAASTVKKLSLELGGNAPFIVFDDADLDAAIQGALAVKYRNMGQTCVSANRLYIQSGIYDRFAEQLSERVAQFTVGNGIDTSVSQGPLVNAAAVSKVERHVQDALAKGANLVAGGKRHALGGNFFEPTVMTNISSDMLVCREETFGPLAALIRFESEEELISLANDSVSGLAAYFYTRDLGRALRLSDRLESGMIGVNSTQIVAETVPFGGVKQSGLGREGSHFGIEEVTEVKYILLGGLNAL</sequence>
<comment type="caution">
    <text evidence="6">The sequence shown here is derived from an EMBL/GenBank/DDBJ whole genome shotgun (WGS) entry which is preliminary data.</text>
</comment>
<dbReference type="Pfam" id="PF00171">
    <property type="entry name" value="Aldedh"/>
    <property type="match status" value="1"/>
</dbReference>
<evidence type="ECO:0000313" key="7">
    <source>
        <dbReference type="Proteomes" id="UP000315388"/>
    </source>
</evidence>
<dbReference type="AlphaFoldDB" id="A0A502BN94"/>
<dbReference type="FunFam" id="3.40.309.10:FF:000004">
    <property type="entry name" value="Succinate-semialdehyde dehydrogenase I"/>
    <property type="match status" value="1"/>
</dbReference>
<dbReference type="InterPro" id="IPR015590">
    <property type="entry name" value="Aldehyde_DH_dom"/>
</dbReference>
<dbReference type="InterPro" id="IPR050740">
    <property type="entry name" value="Aldehyde_DH_Superfamily"/>
</dbReference>
<feature type="active site" evidence="3">
    <location>
        <position position="256"/>
    </location>
</feature>
<name>A0A502BN94_9HYPH</name>
<reference evidence="6 7" key="1">
    <citation type="journal article" date="2003" name="Int. J. Syst. Evol. Microbiol.">
        <title>Towards a standardized format for the description of a novel species (of an established genus): Ochrobactrum gallinifaecis sp. nov.</title>
        <authorList>
            <person name="Kampfer P."/>
            <person name="Buczolits S."/>
            <person name="Albrecht A."/>
            <person name="Busse H.J."/>
            <person name="Stackebrandt E."/>
        </authorList>
    </citation>
    <scope>NUCLEOTIDE SEQUENCE [LARGE SCALE GENOMIC DNA]</scope>
    <source>
        <strain evidence="6 7">ISO 196</strain>
    </source>
</reference>
<dbReference type="FunFam" id="3.40.605.10:FF:000005">
    <property type="entry name" value="Succinate-semialdehyde dehydrogenase I"/>
    <property type="match status" value="1"/>
</dbReference>
<proteinExistence type="inferred from homology"/>
<dbReference type="InterPro" id="IPR016162">
    <property type="entry name" value="Ald_DH_N"/>
</dbReference>
<dbReference type="Proteomes" id="UP000315388">
    <property type="component" value="Unassembled WGS sequence"/>
</dbReference>
<dbReference type="CDD" id="cd07103">
    <property type="entry name" value="ALDH_F5_SSADH_GabD"/>
    <property type="match status" value="1"/>
</dbReference>
<feature type="domain" description="Aldehyde dehydrogenase" evidence="5">
    <location>
        <begin position="29"/>
        <end position="479"/>
    </location>
</feature>
<dbReference type="Gene3D" id="3.40.605.10">
    <property type="entry name" value="Aldehyde Dehydrogenase, Chain A, domain 1"/>
    <property type="match status" value="1"/>
</dbReference>
<organism evidence="6 7">
    <name type="scientific">Brucella gallinifaecis</name>
    <dbReference type="NCBI Taxonomy" id="215590"/>
    <lineage>
        <taxon>Bacteria</taxon>
        <taxon>Pseudomonadati</taxon>
        <taxon>Pseudomonadota</taxon>
        <taxon>Alphaproteobacteria</taxon>
        <taxon>Hyphomicrobiales</taxon>
        <taxon>Brucellaceae</taxon>
        <taxon>Brucella/Ochrobactrum group</taxon>
        <taxon>Brucella</taxon>
    </lineage>
</organism>
<protein>
    <submittedName>
        <fullName evidence="6">NAD-dependent succinate-semialdehyde dehydrogenase</fullName>
    </submittedName>
</protein>
<evidence type="ECO:0000256" key="1">
    <source>
        <dbReference type="ARBA" id="ARBA00009986"/>
    </source>
</evidence>
<keyword evidence="2 4" id="KW-0560">Oxidoreductase</keyword>
<dbReference type="EMBL" id="VEWJ01000009">
    <property type="protein sequence ID" value="TPF74738.1"/>
    <property type="molecule type" value="Genomic_DNA"/>
</dbReference>
<evidence type="ECO:0000256" key="2">
    <source>
        <dbReference type="ARBA" id="ARBA00023002"/>
    </source>
</evidence>
<evidence type="ECO:0000259" key="5">
    <source>
        <dbReference type="Pfam" id="PF00171"/>
    </source>
</evidence>
<dbReference type="NCBIfam" id="TIGR01780">
    <property type="entry name" value="SSADH"/>
    <property type="match status" value="1"/>
</dbReference>
<dbReference type="Gene3D" id="3.40.309.10">
    <property type="entry name" value="Aldehyde Dehydrogenase, Chain A, domain 2"/>
    <property type="match status" value="1"/>
</dbReference>
<dbReference type="PANTHER" id="PTHR43353:SF5">
    <property type="entry name" value="SUCCINATE-SEMIALDEHYDE DEHYDROGENASE, MITOCHONDRIAL"/>
    <property type="match status" value="1"/>
</dbReference>
<dbReference type="GO" id="GO:0005829">
    <property type="term" value="C:cytosol"/>
    <property type="evidence" value="ECO:0007669"/>
    <property type="project" value="TreeGrafter"/>
</dbReference>
<evidence type="ECO:0000256" key="3">
    <source>
        <dbReference type="PROSITE-ProRule" id="PRU10007"/>
    </source>
</evidence>
<dbReference type="SUPFAM" id="SSF53720">
    <property type="entry name" value="ALDH-like"/>
    <property type="match status" value="1"/>
</dbReference>
<dbReference type="GO" id="GO:0009450">
    <property type="term" value="P:gamma-aminobutyric acid catabolic process"/>
    <property type="evidence" value="ECO:0007669"/>
    <property type="project" value="InterPro"/>
</dbReference>
<dbReference type="GO" id="GO:0004777">
    <property type="term" value="F:succinate-semialdehyde dehydrogenase (NAD+) activity"/>
    <property type="evidence" value="ECO:0007669"/>
    <property type="project" value="TreeGrafter"/>
</dbReference>
<keyword evidence="7" id="KW-1185">Reference proteome</keyword>
<comment type="similarity">
    <text evidence="1 4">Belongs to the aldehyde dehydrogenase family.</text>
</comment>
<dbReference type="InterPro" id="IPR016163">
    <property type="entry name" value="Ald_DH_C"/>
</dbReference>
<dbReference type="OrthoDB" id="9812625at2"/>
<evidence type="ECO:0000256" key="4">
    <source>
        <dbReference type="RuleBase" id="RU003345"/>
    </source>
</evidence>
<dbReference type="InterPro" id="IPR029510">
    <property type="entry name" value="Ald_DH_CS_GLU"/>
</dbReference>
<accession>A0A502BN94</accession>
<evidence type="ECO:0000313" key="6">
    <source>
        <dbReference type="EMBL" id="TPF74738.1"/>
    </source>
</evidence>
<dbReference type="InterPro" id="IPR010102">
    <property type="entry name" value="Succ_semiAld_DH"/>
</dbReference>
<gene>
    <name evidence="6" type="ORF">FHY56_13225</name>
</gene>
<dbReference type="InterPro" id="IPR016161">
    <property type="entry name" value="Ald_DH/histidinol_DH"/>
</dbReference>
<dbReference type="PROSITE" id="PS00687">
    <property type="entry name" value="ALDEHYDE_DEHYDR_GLU"/>
    <property type="match status" value="1"/>
</dbReference>
<dbReference type="PANTHER" id="PTHR43353">
    <property type="entry name" value="SUCCINATE-SEMIALDEHYDE DEHYDROGENASE, MITOCHONDRIAL"/>
    <property type="match status" value="1"/>
</dbReference>